<keyword evidence="1 3" id="KW-0807">Transducer</keyword>
<dbReference type="AlphaFoldDB" id="A0A483CTP6"/>
<dbReference type="Pfam" id="PF08447">
    <property type="entry name" value="PAS_3"/>
    <property type="match status" value="2"/>
</dbReference>
<dbReference type="PROSITE" id="PS50112">
    <property type="entry name" value="PAS"/>
    <property type="match status" value="2"/>
</dbReference>
<proteinExistence type="inferred from homology"/>
<sequence length="933" mass="104323">MGRKRNYNILTGGRSIPSTSFPLDDTPTPVITMFGILASTTQGSSSDPGQSLYRHLIDLTYDWEYLRREDGTFIYVSPSCERITGYSPDDFLKDAGLLQRIIVAEDRDAFLRYEQGVRDGDETTTLEIRIRTRDGSIRWIGHLTVRAEIEGIGSVYRSSNRDSTAEVRERDTNLERERTFHAIIDATYDWEYLQDEEGRFIYVSPSCERITGYRPEDFIRDPGLFERIIDPDDLPRVRRYCAAVKEQTTGPENADTIEFRIRTRKGEKRWIGHISLRVYMLDGRFLGIRSSNRDMTSDIIERDTKLRDIAALQKKAELLNKTFMSGNPLPMAVVDRDRNIVDFNPAFEDLFDCHPSSDLNAPLEEMPLKRISGDDLLEVYRSGEKSKGEFVLLEGEHAVKSIILDAIPFHDQKDLLDIALYVFRDVTENRKKMAEIERLQKTTETILKEHPIPMIVLAPTFDVIGYNTAFQDLSGYSKTELDGFNFRSFQMLKKDGESIRTAVAERRRISGEITLGLPKGVRDLEYYCIPLLREDGEIESILTVYRDITDEHRQEREIREMITAAEETARVLNQSTTELGKAILCLSAGDLTARSAMADDDPLLVVKDNYNSSVGAIRTLVEEAGEAIIDLEEHVSASAGNIQEISATLQTVAENSRSTADDTANLMNVIDEVHHEISTMLSSIQQIASTARSVRDIADETTDIGEKATTLGNETARQMASVETISRETMGEITRLNDEVKEIGAITSLINDITAQTKLLALNAAIEAARAGEHGRGFAVVAAEVKNLAEEAKGATTQIDDLIERIRSDSQRTAEKMQITYTEVHDGIQRVQDMIAFLGTITNKAVETAEGVGQIAGETDAQAHITNRVVCSVETATSMTRRTQAIVRENADLIDDVSSSAGAVADGAQEMAALTADLMEKMDRFTVVPSENR</sequence>
<dbReference type="EMBL" id="PGCL01000002">
    <property type="protein sequence ID" value="TAJ44773.1"/>
    <property type="molecule type" value="Genomic_DNA"/>
</dbReference>
<evidence type="ECO:0000313" key="7">
    <source>
        <dbReference type="EMBL" id="TAJ44773.1"/>
    </source>
</evidence>
<dbReference type="InterPro" id="IPR000014">
    <property type="entry name" value="PAS"/>
</dbReference>
<dbReference type="SUPFAM" id="SSF55785">
    <property type="entry name" value="PYP-like sensor domain (PAS domain)"/>
    <property type="match status" value="4"/>
</dbReference>
<dbReference type="NCBIfam" id="TIGR00229">
    <property type="entry name" value="sensory_box"/>
    <property type="match status" value="3"/>
</dbReference>
<evidence type="ECO:0000259" key="4">
    <source>
        <dbReference type="PROSITE" id="PS50111"/>
    </source>
</evidence>
<dbReference type="GO" id="GO:0016020">
    <property type="term" value="C:membrane"/>
    <property type="evidence" value="ECO:0007669"/>
    <property type="project" value="InterPro"/>
</dbReference>
<dbReference type="InterPro" id="IPR035965">
    <property type="entry name" value="PAS-like_dom_sf"/>
</dbReference>
<comment type="caution">
    <text evidence="7">The sequence shown here is derived from an EMBL/GenBank/DDBJ whole genome shotgun (WGS) entry which is preliminary data.</text>
</comment>
<dbReference type="GO" id="GO:0007165">
    <property type="term" value="P:signal transduction"/>
    <property type="evidence" value="ECO:0007669"/>
    <property type="project" value="UniProtKB-KW"/>
</dbReference>
<gene>
    <name evidence="7" type="ORF">CUJ86_05620</name>
</gene>
<dbReference type="Gene3D" id="3.30.450.20">
    <property type="entry name" value="PAS domain"/>
    <property type="match status" value="4"/>
</dbReference>
<feature type="domain" description="Methyl-accepting transducer" evidence="4">
    <location>
        <begin position="641"/>
        <end position="877"/>
    </location>
</feature>
<dbReference type="InterPro" id="IPR001610">
    <property type="entry name" value="PAC"/>
</dbReference>
<dbReference type="InterPro" id="IPR004089">
    <property type="entry name" value="MCPsignal_dom"/>
</dbReference>
<dbReference type="PROSITE" id="PS50113">
    <property type="entry name" value="PAC"/>
    <property type="match status" value="1"/>
</dbReference>
<dbReference type="CDD" id="cd00130">
    <property type="entry name" value="PAS"/>
    <property type="match status" value="4"/>
</dbReference>
<dbReference type="CDD" id="cd11386">
    <property type="entry name" value="MCP_signal"/>
    <property type="match status" value="1"/>
</dbReference>
<keyword evidence="8" id="KW-1185">Reference proteome</keyword>
<dbReference type="InterPro" id="IPR013655">
    <property type="entry name" value="PAS_fold_3"/>
</dbReference>
<accession>A0A483CTP6</accession>
<dbReference type="PANTHER" id="PTHR32089">
    <property type="entry name" value="METHYL-ACCEPTING CHEMOTAXIS PROTEIN MCPB"/>
    <property type="match status" value="1"/>
</dbReference>
<dbReference type="Gene3D" id="1.10.287.950">
    <property type="entry name" value="Methyl-accepting chemotaxis protein"/>
    <property type="match status" value="1"/>
</dbReference>
<evidence type="ECO:0000259" key="6">
    <source>
        <dbReference type="PROSITE" id="PS50113"/>
    </source>
</evidence>
<dbReference type="InterPro" id="IPR000700">
    <property type="entry name" value="PAS-assoc_C"/>
</dbReference>
<evidence type="ECO:0008006" key="9">
    <source>
        <dbReference type="Google" id="ProtNLM"/>
    </source>
</evidence>
<evidence type="ECO:0000256" key="3">
    <source>
        <dbReference type="PROSITE-ProRule" id="PRU00284"/>
    </source>
</evidence>
<dbReference type="Pfam" id="PF13188">
    <property type="entry name" value="PAS_8"/>
    <property type="match status" value="1"/>
</dbReference>
<dbReference type="Pfam" id="PF00015">
    <property type="entry name" value="MCPsignal"/>
    <property type="match status" value="1"/>
</dbReference>
<organism evidence="7 8">
    <name type="scientific">Methanofollis fontis</name>
    <dbReference type="NCBI Taxonomy" id="2052832"/>
    <lineage>
        <taxon>Archaea</taxon>
        <taxon>Methanobacteriati</taxon>
        <taxon>Methanobacteriota</taxon>
        <taxon>Stenosarchaea group</taxon>
        <taxon>Methanomicrobia</taxon>
        <taxon>Methanomicrobiales</taxon>
        <taxon>Methanomicrobiaceae</taxon>
        <taxon>Methanofollis</taxon>
    </lineage>
</organism>
<dbReference type="SMART" id="SM00086">
    <property type="entry name" value="PAC"/>
    <property type="match status" value="4"/>
</dbReference>
<feature type="domain" description="PAC" evidence="6">
    <location>
        <begin position="386"/>
        <end position="438"/>
    </location>
</feature>
<dbReference type="InterPro" id="IPR013656">
    <property type="entry name" value="PAS_4"/>
</dbReference>
<reference evidence="7 8" key="1">
    <citation type="submission" date="2017-11" db="EMBL/GenBank/DDBJ databases">
        <title>Isolation and Characterization of Methanofollis Species from Methane Seep Offshore SW Taiwan.</title>
        <authorList>
            <person name="Teng N.-H."/>
            <person name="Lai M.-C."/>
            <person name="Chen S.-C."/>
        </authorList>
    </citation>
    <scope>NUCLEOTIDE SEQUENCE [LARGE SCALE GENOMIC DNA]</scope>
    <source>
        <strain evidence="7 8">FWC-SCC2</strain>
    </source>
</reference>
<dbReference type="PROSITE" id="PS50111">
    <property type="entry name" value="CHEMOTAXIS_TRANSDUC_2"/>
    <property type="match status" value="1"/>
</dbReference>
<feature type="domain" description="PAS" evidence="5">
    <location>
        <begin position="176"/>
        <end position="239"/>
    </location>
</feature>
<evidence type="ECO:0000259" key="5">
    <source>
        <dbReference type="PROSITE" id="PS50112"/>
    </source>
</evidence>
<dbReference type="PANTHER" id="PTHR32089:SF112">
    <property type="entry name" value="LYSOZYME-LIKE PROTEIN-RELATED"/>
    <property type="match status" value="1"/>
</dbReference>
<dbReference type="Pfam" id="PF08448">
    <property type="entry name" value="PAS_4"/>
    <property type="match status" value="1"/>
</dbReference>
<protein>
    <recommendedName>
        <fullName evidence="9">Chemotaxis protein</fullName>
    </recommendedName>
</protein>
<feature type="domain" description="PAS" evidence="5">
    <location>
        <begin position="49"/>
        <end position="121"/>
    </location>
</feature>
<dbReference type="Proteomes" id="UP000292580">
    <property type="component" value="Unassembled WGS sequence"/>
</dbReference>
<dbReference type="SMART" id="SM00091">
    <property type="entry name" value="PAS"/>
    <property type="match status" value="4"/>
</dbReference>
<dbReference type="SMART" id="SM00283">
    <property type="entry name" value="MA"/>
    <property type="match status" value="1"/>
</dbReference>
<dbReference type="SUPFAM" id="SSF58104">
    <property type="entry name" value="Methyl-accepting chemotaxis protein (MCP) signaling domain"/>
    <property type="match status" value="1"/>
</dbReference>
<comment type="similarity">
    <text evidence="2">Belongs to the methyl-accepting chemotaxis (MCP) protein family.</text>
</comment>
<evidence type="ECO:0000313" key="8">
    <source>
        <dbReference type="Proteomes" id="UP000292580"/>
    </source>
</evidence>
<evidence type="ECO:0000256" key="1">
    <source>
        <dbReference type="ARBA" id="ARBA00023224"/>
    </source>
</evidence>
<name>A0A483CTP6_9EURY</name>
<evidence type="ECO:0000256" key="2">
    <source>
        <dbReference type="ARBA" id="ARBA00029447"/>
    </source>
</evidence>